<sequence length="50" mass="5963">MPTEKIWEYLILVKQLKTVLVFLGIDHVADKLEKAIENLERELLKLENER</sequence>
<organism evidence="1">
    <name type="scientific">marine sediment metagenome</name>
    <dbReference type="NCBI Taxonomy" id="412755"/>
    <lineage>
        <taxon>unclassified sequences</taxon>
        <taxon>metagenomes</taxon>
        <taxon>ecological metagenomes</taxon>
    </lineage>
</organism>
<gene>
    <name evidence="1" type="ORF">LCGC14_2181290</name>
</gene>
<reference evidence="1" key="1">
    <citation type="journal article" date="2015" name="Nature">
        <title>Complex archaea that bridge the gap between prokaryotes and eukaryotes.</title>
        <authorList>
            <person name="Spang A."/>
            <person name="Saw J.H."/>
            <person name="Jorgensen S.L."/>
            <person name="Zaremba-Niedzwiedzka K."/>
            <person name="Martijn J."/>
            <person name="Lind A.E."/>
            <person name="van Eijk R."/>
            <person name="Schleper C."/>
            <person name="Guy L."/>
            <person name="Ettema T.J."/>
        </authorList>
    </citation>
    <scope>NUCLEOTIDE SEQUENCE</scope>
</reference>
<evidence type="ECO:0000313" key="1">
    <source>
        <dbReference type="EMBL" id="KKL62833.1"/>
    </source>
</evidence>
<protein>
    <submittedName>
        <fullName evidence="1">Uncharacterized protein</fullName>
    </submittedName>
</protein>
<name>A0A0F9DM95_9ZZZZ</name>
<dbReference type="AlphaFoldDB" id="A0A0F9DM95"/>
<proteinExistence type="predicted"/>
<accession>A0A0F9DM95</accession>
<dbReference type="EMBL" id="LAZR01028366">
    <property type="protein sequence ID" value="KKL62833.1"/>
    <property type="molecule type" value="Genomic_DNA"/>
</dbReference>
<comment type="caution">
    <text evidence="1">The sequence shown here is derived from an EMBL/GenBank/DDBJ whole genome shotgun (WGS) entry which is preliminary data.</text>
</comment>